<dbReference type="PANTHER" id="PTHR16222">
    <property type="entry name" value="ADP-RIBOSYLGLYCOHYDROLASE"/>
    <property type="match status" value="1"/>
</dbReference>
<feature type="binding site" evidence="3">
    <location>
        <position position="262"/>
    </location>
    <ligand>
        <name>Mg(2+)</name>
        <dbReference type="ChEBI" id="CHEBI:18420"/>
        <label>1</label>
    </ligand>
</feature>
<keyword evidence="3" id="KW-0460">Magnesium</keyword>
<dbReference type="SUPFAM" id="SSF101478">
    <property type="entry name" value="ADP-ribosylglycohydrolase"/>
    <property type="match status" value="1"/>
</dbReference>
<feature type="binding site" evidence="3">
    <location>
        <position position="52"/>
    </location>
    <ligand>
        <name>Mg(2+)</name>
        <dbReference type="ChEBI" id="CHEBI:18420"/>
        <label>1</label>
    </ligand>
</feature>
<feature type="binding site" evidence="3">
    <location>
        <position position="264"/>
    </location>
    <ligand>
        <name>Mg(2+)</name>
        <dbReference type="ChEBI" id="CHEBI:18420"/>
        <label>1</label>
    </ligand>
</feature>
<feature type="binding site" evidence="3">
    <location>
        <position position="265"/>
    </location>
    <ligand>
        <name>Mg(2+)</name>
        <dbReference type="ChEBI" id="CHEBI:18420"/>
        <label>1</label>
    </ligand>
</feature>
<evidence type="ECO:0000256" key="3">
    <source>
        <dbReference type="PIRSR" id="PIRSR605502-1"/>
    </source>
</evidence>
<dbReference type="InterPro" id="IPR005502">
    <property type="entry name" value="Ribosyl_crysJ1"/>
</dbReference>
<dbReference type="Proteomes" id="UP000015560">
    <property type="component" value="Chromosome"/>
</dbReference>
<feature type="binding site" evidence="3">
    <location>
        <position position="53"/>
    </location>
    <ligand>
        <name>Mg(2+)</name>
        <dbReference type="ChEBI" id="CHEBI:18420"/>
        <label>1</label>
    </ligand>
</feature>
<protein>
    <submittedName>
        <fullName evidence="4">ADP-ribosylglycohydrolase</fullName>
    </submittedName>
</protein>
<evidence type="ECO:0000256" key="1">
    <source>
        <dbReference type="ARBA" id="ARBA00010702"/>
    </source>
</evidence>
<reference evidence="4 5" key="1">
    <citation type="journal article" date="2013" name="PLoS ONE">
        <title>Genomic Adaptation of the Lactobacillus casei Group.</title>
        <authorList>
            <person name="Toh H."/>
            <person name="Oshima K."/>
            <person name="Nakano A."/>
            <person name="Takahata M."/>
            <person name="Murakami M."/>
            <person name="Takaki T."/>
            <person name="Nishiyama H."/>
            <person name="Igimi S."/>
            <person name="Hattori M."/>
            <person name="Morita H."/>
        </authorList>
    </citation>
    <scope>NUCLEOTIDE SEQUENCE [LARGE SCALE GENOMIC DNA]</scope>
    <source>
        <strain evidence="4 5">ATCC 393</strain>
    </source>
</reference>
<dbReference type="PANTHER" id="PTHR16222:SF24">
    <property type="entry name" value="ADP-RIBOSYLHYDROLASE ARH3"/>
    <property type="match status" value="1"/>
</dbReference>
<dbReference type="InterPro" id="IPR036705">
    <property type="entry name" value="Ribosyl_crysJ1_sf"/>
</dbReference>
<keyword evidence="3" id="KW-0479">Metal-binding</keyword>
<name>A0AAD1ARE0_LACCA</name>
<sequence>MLPDRIMRVLQAAVVGDAFGVPYEFKERKSYTVEAEMIGGGFWEQAAGTWSDDTAFTLALIDNLTQDGSYADLMDKFVAYMERGAYTPTGQLFDIGNTCAKAIRTYVIEQAEPTTCGDPSEFANGNGALMRLAPLAIALYDEPAFNQRAKKYRTYTQLTHRHPQAVLGSIIYLEILWQLLHGKTLSQALAAVNLSFEALPTAEQAEIPVYHRLFAANFKKLPVSAIKSSGYVVDTLEAAVWVAANARDLKNGIMSAAALGHDTDTIATIAASLMAASGRDVIPPEWWQVIVNRELAESYITPFAEKFGNAIESAESDGVKRQ</sequence>
<dbReference type="AlphaFoldDB" id="A0AAD1ARE0"/>
<dbReference type="EMBL" id="AP012544">
    <property type="protein sequence ID" value="BAN75689.1"/>
    <property type="molecule type" value="Genomic_DNA"/>
</dbReference>
<dbReference type="GO" id="GO:0016787">
    <property type="term" value="F:hydrolase activity"/>
    <property type="evidence" value="ECO:0007669"/>
    <property type="project" value="UniProtKB-KW"/>
</dbReference>
<comment type="similarity">
    <text evidence="1">Belongs to the ADP-ribosylglycohydrolase family.</text>
</comment>
<evidence type="ECO:0000313" key="4">
    <source>
        <dbReference type="EMBL" id="BAN75689.1"/>
    </source>
</evidence>
<dbReference type="GeneID" id="45549793"/>
<proteinExistence type="inferred from homology"/>
<dbReference type="GO" id="GO:0046872">
    <property type="term" value="F:metal ion binding"/>
    <property type="evidence" value="ECO:0007669"/>
    <property type="project" value="UniProtKB-KW"/>
</dbReference>
<dbReference type="Gene3D" id="1.10.4080.10">
    <property type="entry name" value="ADP-ribosylation/Crystallin J1"/>
    <property type="match status" value="1"/>
</dbReference>
<dbReference type="Pfam" id="PF03747">
    <property type="entry name" value="ADP_ribosyl_GH"/>
    <property type="match status" value="1"/>
</dbReference>
<accession>A0AAD1ARE0</accession>
<dbReference type="RefSeq" id="WP_025013412.1">
    <property type="nucleotide sequence ID" value="NZ_AP012544.1"/>
</dbReference>
<dbReference type="InterPro" id="IPR050792">
    <property type="entry name" value="ADP-ribosylglycohydrolase"/>
</dbReference>
<feature type="binding site" evidence="3">
    <location>
        <position position="51"/>
    </location>
    <ligand>
        <name>Mg(2+)</name>
        <dbReference type="ChEBI" id="CHEBI:18420"/>
        <label>1</label>
    </ligand>
</feature>
<keyword evidence="2" id="KW-0378">Hydrolase</keyword>
<comment type="cofactor">
    <cofactor evidence="3">
        <name>Mg(2+)</name>
        <dbReference type="ChEBI" id="CHEBI:18420"/>
    </cofactor>
    <text evidence="3">Binds 2 magnesium ions per subunit.</text>
</comment>
<organism evidence="4 5">
    <name type="scientific">Lacticaseibacillus casei DSM 20011 = JCM 1134 = ATCC 393</name>
    <dbReference type="NCBI Taxonomy" id="1423732"/>
    <lineage>
        <taxon>Bacteria</taxon>
        <taxon>Bacillati</taxon>
        <taxon>Bacillota</taxon>
        <taxon>Bacilli</taxon>
        <taxon>Lactobacillales</taxon>
        <taxon>Lactobacillaceae</taxon>
        <taxon>Lacticaseibacillus</taxon>
    </lineage>
</organism>
<evidence type="ECO:0000313" key="5">
    <source>
        <dbReference type="Proteomes" id="UP000015560"/>
    </source>
</evidence>
<gene>
    <name evidence="4" type="ORF">LBCZ_2521</name>
</gene>
<evidence type="ECO:0000256" key="2">
    <source>
        <dbReference type="ARBA" id="ARBA00022801"/>
    </source>
</evidence>